<accession>A0A9W4TBJ7</accession>
<sequence>HLIPSKIKDFVNKKIKEIKEEFAKKYSNYGPIDSWTCEELIMDGFDYLSRFSNK</sequence>
<evidence type="ECO:0000313" key="2">
    <source>
        <dbReference type="Proteomes" id="UP001153678"/>
    </source>
</evidence>
<reference evidence="1" key="1">
    <citation type="submission" date="2022-08" db="EMBL/GenBank/DDBJ databases">
        <authorList>
            <person name="Kallberg Y."/>
            <person name="Tangrot J."/>
            <person name="Rosling A."/>
        </authorList>
    </citation>
    <scope>NUCLEOTIDE SEQUENCE</scope>
    <source>
        <strain evidence="1">Wild A</strain>
    </source>
</reference>
<dbReference type="Proteomes" id="UP001153678">
    <property type="component" value="Unassembled WGS sequence"/>
</dbReference>
<dbReference type="EMBL" id="CAMKVN010020489">
    <property type="protein sequence ID" value="CAI2199172.1"/>
    <property type="molecule type" value="Genomic_DNA"/>
</dbReference>
<name>A0A9W4TBJ7_9GLOM</name>
<feature type="non-terminal residue" evidence="1">
    <location>
        <position position="1"/>
    </location>
</feature>
<proteinExistence type="predicted"/>
<protein>
    <submittedName>
        <fullName evidence="1">13496_t:CDS:1</fullName>
    </submittedName>
</protein>
<evidence type="ECO:0000313" key="1">
    <source>
        <dbReference type="EMBL" id="CAI2199172.1"/>
    </source>
</evidence>
<comment type="caution">
    <text evidence="1">The sequence shown here is derived from an EMBL/GenBank/DDBJ whole genome shotgun (WGS) entry which is preliminary data.</text>
</comment>
<keyword evidence="2" id="KW-1185">Reference proteome</keyword>
<gene>
    <name evidence="1" type="ORF">FWILDA_LOCUS18942</name>
</gene>
<dbReference type="AlphaFoldDB" id="A0A9W4TBJ7"/>
<organism evidence="1 2">
    <name type="scientific">Funneliformis geosporum</name>
    <dbReference type="NCBI Taxonomy" id="1117311"/>
    <lineage>
        <taxon>Eukaryota</taxon>
        <taxon>Fungi</taxon>
        <taxon>Fungi incertae sedis</taxon>
        <taxon>Mucoromycota</taxon>
        <taxon>Glomeromycotina</taxon>
        <taxon>Glomeromycetes</taxon>
        <taxon>Glomerales</taxon>
        <taxon>Glomeraceae</taxon>
        <taxon>Funneliformis</taxon>
    </lineage>
</organism>